<name>A0AA39J0E2_9AGAR</name>
<evidence type="ECO:0000313" key="1">
    <source>
        <dbReference type="EMBL" id="KAK0432459.1"/>
    </source>
</evidence>
<evidence type="ECO:0000313" key="2">
    <source>
        <dbReference type="Proteomes" id="UP001175226"/>
    </source>
</evidence>
<evidence type="ECO:0008006" key="3">
    <source>
        <dbReference type="Google" id="ProtNLM"/>
    </source>
</evidence>
<proteinExistence type="predicted"/>
<dbReference type="Proteomes" id="UP001175226">
    <property type="component" value="Unassembled WGS sequence"/>
</dbReference>
<dbReference type="AlphaFoldDB" id="A0AA39J0E2"/>
<gene>
    <name evidence="1" type="ORF">EV421DRAFT_2040702</name>
</gene>
<accession>A0AA39J0E2</accession>
<dbReference type="EMBL" id="JAUEPT010000094">
    <property type="protein sequence ID" value="KAK0432459.1"/>
    <property type="molecule type" value="Genomic_DNA"/>
</dbReference>
<keyword evidence="2" id="KW-1185">Reference proteome</keyword>
<organism evidence="1 2">
    <name type="scientific">Armillaria borealis</name>
    <dbReference type="NCBI Taxonomy" id="47425"/>
    <lineage>
        <taxon>Eukaryota</taxon>
        <taxon>Fungi</taxon>
        <taxon>Dikarya</taxon>
        <taxon>Basidiomycota</taxon>
        <taxon>Agaricomycotina</taxon>
        <taxon>Agaricomycetes</taxon>
        <taxon>Agaricomycetidae</taxon>
        <taxon>Agaricales</taxon>
        <taxon>Marasmiineae</taxon>
        <taxon>Physalacriaceae</taxon>
        <taxon>Armillaria</taxon>
    </lineage>
</organism>
<comment type="caution">
    <text evidence="1">The sequence shown here is derived from an EMBL/GenBank/DDBJ whole genome shotgun (WGS) entry which is preliminary data.</text>
</comment>
<sequence length="572" mass="64287">MATAWHNKKMLANPDPCPTCGARNLRPSTTQPLRPLRISVLLSVNNAPLRHEKPAIFDTIRNSKDILVDFDSRISEAQDILNHLIRERTQAASNLRDAKTLLYPIRRLPDDVLKHLFITCTRSPEACVYDSIYGDCLDENAVPWTLSQTCRRWRSLTLETSRLWSRIDLNFDLEHTSVSRTAVAIRVGLYINRARGHDLALVLKLSEREDVSSHPVFSALLSCTSQWKFLVVSGPVASLKVLNPCEGFLDALRFIYININPKQPPSPADKILAMFRFAPHLRYVQLCNADDAQRVLLLPWSQITLYEGSECLSDETNHLKVLPQMSSLQSLRLFCDRPSALPPTPSGRVNLPLLLNLTLSEGVSAHAGSLAQCFGMISAPSLSCLQLVYTHRLQISFPKIIESDAYAITTLEMVCRFDSHPDNVVGFFEMLSSMPSIYRLTVRAEGCTEGFFSKLTYRSDGNSVIPCLTSLDLHLSSFAFTEPTAFVDMVESRRPPSMCGTTSRRFLEEVKLDKAFEMGRSLIERWYMVCDGGLLVHYGTHNMDLPRGPDELVKPNGQNSYDGWFPGMPGTF</sequence>
<reference evidence="1" key="1">
    <citation type="submission" date="2023-06" db="EMBL/GenBank/DDBJ databases">
        <authorList>
            <consortium name="Lawrence Berkeley National Laboratory"/>
            <person name="Ahrendt S."/>
            <person name="Sahu N."/>
            <person name="Indic B."/>
            <person name="Wong-Bajracharya J."/>
            <person name="Merenyi Z."/>
            <person name="Ke H.-M."/>
            <person name="Monk M."/>
            <person name="Kocsube S."/>
            <person name="Drula E."/>
            <person name="Lipzen A."/>
            <person name="Balint B."/>
            <person name="Henrissat B."/>
            <person name="Andreopoulos B."/>
            <person name="Martin F.M."/>
            <person name="Harder C.B."/>
            <person name="Rigling D."/>
            <person name="Ford K.L."/>
            <person name="Foster G.D."/>
            <person name="Pangilinan J."/>
            <person name="Papanicolaou A."/>
            <person name="Barry K."/>
            <person name="LaButti K."/>
            <person name="Viragh M."/>
            <person name="Koriabine M."/>
            <person name="Yan M."/>
            <person name="Riley R."/>
            <person name="Champramary S."/>
            <person name="Plett K.L."/>
            <person name="Tsai I.J."/>
            <person name="Slot J."/>
            <person name="Sipos G."/>
            <person name="Plett J."/>
            <person name="Nagy L.G."/>
            <person name="Grigoriev I.V."/>
        </authorList>
    </citation>
    <scope>NUCLEOTIDE SEQUENCE</scope>
    <source>
        <strain evidence="1">FPL87.14</strain>
    </source>
</reference>
<protein>
    <recommendedName>
        <fullName evidence="3">F-box domain-containing protein</fullName>
    </recommendedName>
</protein>